<reference evidence="2" key="1">
    <citation type="journal article" date="2023" name="IScience">
        <title>Live-bearing cockroach genome reveals convergent evolutionary mechanisms linked to viviparity in insects and beyond.</title>
        <authorList>
            <person name="Fouks B."/>
            <person name="Harrison M.C."/>
            <person name="Mikhailova A.A."/>
            <person name="Marchal E."/>
            <person name="English S."/>
            <person name="Carruthers M."/>
            <person name="Jennings E.C."/>
            <person name="Chiamaka E.L."/>
            <person name="Frigard R.A."/>
            <person name="Pippel M."/>
            <person name="Attardo G.M."/>
            <person name="Benoit J.B."/>
            <person name="Bornberg-Bauer E."/>
            <person name="Tobe S.S."/>
        </authorList>
    </citation>
    <scope>NUCLEOTIDE SEQUENCE</scope>
    <source>
        <strain evidence="2">Stay&amp;Tobe</strain>
    </source>
</reference>
<protein>
    <submittedName>
        <fullName evidence="2">Uncharacterized protein</fullName>
    </submittedName>
</protein>
<dbReference type="AlphaFoldDB" id="A0AAD8ESF6"/>
<keyword evidence="3" id="KW-1185">Reference proteome</keyword>
<dbReference type="Gene3D" id="3.30.70.850">
    <property type="entry name" value="Peptidase S8, pro-domain"/>
    <property type="match status" value="1"/>
</dbReference>
<feature type="signal peptide" evidence="1">
    <location>
        <begin position="1"/>
        <end position="21"/>
    </location>
</feature>
<sequence>MDEKILYMLQLLLLIFGTSTASEYHCGHENTENYSNEWLVRLEGGPEIAELLAIQLGYKYVGLLICLNSTGVPSRY</sequence>
<gene>
    <name evidence="2" type="ORF">L9F63_009648</name>
</gene>
<dbReference type="EMBL" id="JASPKZ010000454">
    <property type="protein sequence ID" value="KAJ9600057.1"/>
    <property type="molecule type" value="Genomic_DNA"/>
</dbReference>
<feature type="non-terminal residue" evidence="2">
    <location>
        <position position="1"/>
    </location>
</feature>
<evidence type="ECO:0000313" key="3">
    <source>
        <dbReference type="Proteomes" id="UP001233999"/>
    </source>
</evidence>
<dbReference type="InterPro" id="IPR038466">
    <property type="entry name" value="S8_pro-domain_sf"/>
</dbReference>
<evidence type="ECO:0000313" key="2">
    <source>
        <dbReference type="EMBL" id="KAJ9600057.1"/>
    </source>
</evidence>
<dbReference type="SUPFAM" id="SSF54897">
    <property type="entry name" value="Protease propeptides/inhibitors"/>
    <property type="match status" value="1"/>
</dbReference>
<feature type="chain" id="PRO_5042055691" evidence="1">
    <location>
        <begin position="22"/>
        <end position="76"/>
    </location>
</feature>
<comment type="caution">
    <text evidence="2">The sequence shown here is derived from an EMBL/GenBank/DDBJ whole genome shotgun (WGS) entry which is preliminary data.</text>
</comment>
<evidence type="ECO:0000256" key="1">
    <source>
        <dbReference type="SAM" id="SignalP"/>
    </source>
</evidence>
<organism evidence="2 3">
    <name type="scientific">Diploptera punctata</name>
    <name type="common">Pacific beetle cockroach</name>
    <dbReference type="NCBI Taxonomy" id="6984"/>
    <lineage>
        <taxon>Eukaryota</taxon>
        <taxon>Metazoa</taxon>
        <taxon>Ecdysozoa</taxon>
        <taxon>Arthropoda</taxon>
        <taxon>Hexapoda</taxon>
        <taxon>Insecta</taxon>
        <taxon>Pterygota</taxon>
        <taxon>Neoptera</taxon>
        <taxon>Polyneoptera</taxon>
        <taxon>Dictyoptera</taxon>
        <taxon>Blattodea</taxon>
        <taxon>Blaberoidea</taxon>
        <taxon>Blaberidae</taxon>
        <taxon>Diplopterinae</taxon>
        <taxon>Diploptera</taxon>
    </lineage>
</organism>
<dbReference type="Proteomes" id="UP001233999">
    <property type="component" value="Unassembled WGS sequence"/>
</dbReference>
<reference evidence="2" key="2">
    <citation type="submission" date="2023-05" db="EMBL/GenBank/DDBJ databases">
        <authorList>
            <person name="Fouks B."/>
        </authorList>
    </citation>
    <scope>NUCLEOTIDE SEQUENCE</scope>
    <source>
        <strain evidence="2">Stay&amp;Tobe</strain>
        <tissue evidence="2">Testes</tissue>
    </source>
</reference>
<name>A0AAD8ESF6_DIPPU</name>
<proteinExistence type="predicted"/>
<accession>A0AAD8ESF6</accession>
<keyword evidence="1" id="KW-0732">Signal</keyword>